<reference evidence="1 2" key="1">
    <citation type="submission" date="2024-09" db="EMBL/GenBank/DDBJ databases">
        <authorList>
            <person name="Sun Q."/>
            <person name="Mori K."/>
        </authorList>
    </citation>
    <scope>NUCLEOTIDE SEQUENCE [LARGE SCALE GENOMIC DNA]</scope>
    <source>
        <strain evidence="1 2">TISTR 1856</strain>
    </source>
</reference>
<keyword evidence="2" id="KW-1185">Reference proteome</keyword>
<organism evidence="1 2">
    <name type="scientific">Kineococcus gynurae</name>
    <dbReference type="NCBI Taxonomy" id="452979"/>
    <lineage>
        <taxon>Bacteria</taxon>
        <taxon>Bacillati</taxon>
        <taxon>Actinomycetota</taxon>
        <taxon>Actinomycetes</taxon>
        <taxon>Kineosporiales</taxon>
        <taxon>Kineosporiaceae</taxon>
        <taxon>Kineococcus</taxon>
    </lineage>
</organism>
<comment type="caution">
    <text evidence="1">The sequence shown here is derived from an EMBL/GenBank/DDBJ whole genome shotgun (WGS) entry which is preliminary data.</text>
</comment>
<sequence length="92" mass="9559">MNALDHDRPTPLAPSFAAELENRVTELRLAVEAAAAAGDDHLAEALLDELEGLVELAAANDVLLLDAADLVARHRGAGDTPAVLADPQVRSA</sequence>
<gene>
    <name evidence="1" type="ORF">ACFFVI_13260</name>
</gene>
<accession>A0ABV5LV56</accession>
<evidence type="ECO:0000313" key="2">
    <source>
        <dbReference type="Proteomes" id="UP001589748"/>
    </source>
</evidence>
<dbReference type="Proteomes" id="UP001589748">
    <property type="component" value="Unassembled WGS sequence"/>
</dbReference>
<evidence type="ECO:0000313" key="1">
    <source>
        <dbReference type="EMBL" id="MFB9377934.1"/>
    </source>
</evidence>
<name>A0ABV5LV56_9ACTN</name>
<protein>
    <recommendedName>
        <fullName evidence="3">HPt domain-containing protein</fullName>
    </recommendedName>
</protein>
<proteinExistence type="predicted"/>
<evidence type="ECO:0008006" key="3">
    <source>
        <dbReference type="Google" id="ProtNLM"/>
    </source>
</evidence>
<dbReference type="RefSeq" id="WP_380137661.1">
    <property type="nucleotide sequence ID" value="NZ_JBHLUI010000008.1"/>
</dbReference>
<dbReference type="EMBL" id="JBHMDM010000007">
    <property type="protein sequence ID" value="MFB9377934.1"/>
    <property type="molecule type" value="Genomic_DNA"/>
</dbReference>